<evidence type="ECO:0000313" key="4">
    <source>
        <dbReference type="EMBL" id="QCP12355.1"/>
    </source>
</evidence>
<reference evidence="3 6" key="2">
    <citation type="submission" date="2020-08" db="EMBL/GenBank/DDBJ databases">
        <title>Genomic Encyclopedia of Type Strains, Phase III (KMG-III): the genomes of soil and plant-associated and newly described type strains.</title>
        <authorList>
            <person name="Whitman W."/>
        </authorList>
    </citation>
    <scope>NUCLEOTIDE SEQUENCE [LARGE SCALE GENOMIC DNA]</scope>
    <source>
        <strain evidence="3 6">CECT 7753</strain>
    </source>
</reference>
<dbReference type="EMBL" id="CP040017">
    <property type="protein sequence ID" value="QCP12355.1"/>
    <property type="molecule type" value="Genomic_DNA"/>
</dbReference>
<accession>A0A4P8HV45</accession>
<name>A0A4P8HV45_9BURK</name>
<dbReference type="Proteomes" id="UP000298763">
    <property type="component" value="Chromosome"/>
</dbReference>
<organism evidence="3 6">
    <name type="scientific">Pseudoduganella umbonata</name>
    <dbReference type="NCBI Taxonomy" id="864828"/>
    <lineage>
        <taxon>Bacteria</taxon>
        <taxon>Pseudomonadati</taxon>
        <taxon>Pseudomonadota</taxon>
        <taxon>Betaproteobacteria</taxon>
        <taxon>Burkholderiales</taxon>
        <taxon>Oxalobacteraceae</taxon>
        <taxon>Telluria group</taxon>
        <taxon>Pseudoduganella</taxon>
    </lineage>
</organism>
<proteinExistence type="predicted"/>
<dbReference type="OrthoDB" id="8702396at2"/>
<dbReference type="RefSeq" id="WP_137315191.1">
    <property type="nucleotide sequence ID" value="NZ_CP040017.1"/>
</dbReference>
<feature type="region of interest" description="Disordered" evidence="2">
    <location>
        <begin position="123"/>
        <end position="142"/>
    </location>
</feature>
<protein>
    <submittedName>
        <fullName evidence="3">Regulator of replication initiation timing</fullName>
    </submittedName>
</protein>
<evidence type="ECO:0000313" key="5">
    <source>
        <dbReference type="Proteomes" id="UP000298763"/>
    </source>
</evidence>
<reference evidence="4 5" key="1">
    <citation type="submission" date="2019-05" db="EMBL/GenBank/DDBJ databases">
        <title>Draft Genome Sequences of Six Type Strains of the Genus Massilia.</title>
        <authorList>
            <person name="Miess H."/>
            <person name="Frediansyhah A."/>
            <person name="Gross H."/>
        </authorList>
    </citation>
    <scope>NUCLEOTIDE SEQUENCE [LARGE SCALE GENOMIC DNA]</scope>
    <source>
        <strain evidence="4 5">DSMZ 26121</strain>
    </source>
</reference>
<dbReference type="EMBL" id="JACHXS010000005">
    <property type="protein sequence ID" value="MBB3222116.1"/>
    <property type="molecule type" value="Genomic_DNA"/>
</dbReference>
<feature type="compositionally biased region" description="Polar residues" evidence="2">
    <location>
        <begin position="130"/>
        <end position="140"/>
    </location>
</feature>
<keyword evidence="1" id="KW-0175">Coiled coil</keyword>
<feature type="coiled-coil region" evidence="1">
    <location>
        <begin position="81"/>
        <end position="108"/>
    </location>
</feature>
<dbReference type="AlphaFoldDB" id="A0A4P8HV45"/>
<evidence type="ECO:0000313" key="3">
    <source>
        <dbReference type="EMBL" id="MBB3222116.1"/>
    </source>
</evidence>
<evidence type="ECO:0000256" key="1">
    <source>
        <dbReference type="SAM" id="Coils"/>
    </source>
</evidence>
<dbReference type="Proteomes" id="UP000584325">
    <property type="component" value="Unassembled WGS sequence"/>
</dbReference>
<evidence type="ECO:0000313" key="6">
    <source>
        <dbReference type="Proteomes" id="UP000584325"/>
    </source>
</evidence>
<gene>
    <name evidence="4" type="ORF">FCL38_19465</name>
    <name evidence="3" type="ORF">FHS02_002935</name>
</gene>
<evidence type="ECO:0000256" key="2">
    <source>
        <dbReference type="SAM" id="MobiDB-lite"/>
    </source>
</evidence>
<sequence>MAKNRARTIDNNIIEVIDEILRQWSGKLSWDLLRAAIKDGIGVDYTRQALANHKHIVDAFNIRKRALQIEAGRPISVVNDVAELQKKIAQLEAKNEMLALECKNYRAMFFVWVKNAEKEGISERKLNEPLSPSQQQSTDDIVSIYDVNKKKKS</sequence>
<keyword evidence="5" id="KW-1185">Reference proteome</keyword>